<dbReference type="InterPro" id="IPR052543">
    <property type="entry name" value="HTH_Metal-responsive_Reg"/>
</dbReference>
<dbReference type="InterPro" id="IPR001845">
    <property type="entry name" value="HTH_ArsR_DNA-bd_dom"/>
</dbReference>
<dbReference type="GO" id="GO:0003700">
    <property type="term" value="F:DNA-binding transcription factor activity"/>
    <property type="evidence" value="ECO:0007669"/>
    <property type="project" value="InterPro"/>
</dbReference>
<gene>
    <name evidence="2" type="ORF">FB566_4942</name>
</gene>
<dbReference type="SUPFAM" id="SSF46785">
    <property type="entry name" value="Winged helix' DNA-binding domain"/>
    <property type="match status" value="1"/>
</dbReference>
<feature type="domain" description="HTH arsR-type" evidence="1">
    <location>
        <begin position="2"/>
        <end position="97"/>
    </location>
</feature>
<proteinExistence type="predicted"/>
<dbReference type="Gene3D" id="1.10.10.10">
    <property type="entry name" value="Winged helix-like DNA-binding domain superfamily/Winged helix DNA-binding domain"/>
    <property type="match status" value="1"/>
</dbReference>
<evidence type="ECO:0000313" key="3">
    <source>
        <dbReference type="Proteomes" id="UP000317043"/>
    </source>
</evidence>
<reference evidence="2 3" key="1">
    <citation type="submission" date="2019-06" db="EMBL/GenBank/DDBJ databases">
        <title>Sequencing the genomes of 1000 actinobacteria strains.</title>
        <authorList>
            <person name="Klenk H.-P."/>
        </authorList>
    </citation>
    <scope>NUCLEOTIDE SEQUENCE [LARGE SCALE GENOMIC DNA]</scope>
    <source>
        <strain evidence="2 3">DSM 45928</strain>
    </source>
</reference>
<accession>A0A543B3C3</accession>
<evidence type="ECO:0000259" key="1">
    <source>
        <dbReference type="PROSITE" id="PS50987"/>
    </source>
</evidence>
<dbReference type="CDD" id="cd00090">
    <property type="entry name" value="HTH_ARSR"/>
    <property type="match status" value="1"/>
</dbReference>
<dbReference type="InterPro" id="IPR036390">
    <property type="entry name" value="WH_DNA-bd_sf"/>
</dbReference>
<dbReference type="GO" id="GO:0003677">
    <property type="term" value="F:DNA binding"/>
    <property type="evidence" value="ECO:0007669"/>
    <property type="project" value="UniProtKB-KW"/>
</dbReference>
<dbReference type="EMBL" id="VFOW01000001">
    <property type="protein sequence ID" value="TQL79341.1"/>
    <property type="molecule type" value="Genomic_DNA"/>
</dbReference>
<dbReference type="GO" id="GO:0046686">
    <property type="term" value="P:response to cadmium ion"/>
    <property type="evidence" value="ECO:0007669"/>
    <property type="project" value="TreeGrafter"/>
</dbReference>
<dbReference type="SMART" id="SM00418">
    <property type="entry name" value="HTH_ARSR"/>
    <property type="match status" value="1"/>
</dbReference>
<dbReference type="PANTHER" id="PTHR39168">
    <property type="entry name" value="TRANSCRIPTIONAL REGULATOR-RELATED"/>
    <property type="match status" value="1"/>
</dbReference>
<evidence type="ECO:0000313" key="2">
    <source>
        <dbReference type="EMBL" id="TQL79341.1"/>
    </source>
</evidence>
<dbReference type="GO" id="GO:0097063">
    <property type="term" value="F:cadmium ion sensor activity"/>
    <property type="evidence" value="ECO:0007669"/>
    <property type="project" value="TreeGrafter"/>
</dbReference>
<dbReference type="GO" id="GO:0010288">
    <property type="term" value="P:response to lead ion"/>
    <property type="evidence" value="ECO:0007669"/>
    <property type="project" value="TreeGrafter"/>
</dbReference>
<comment type="caution">
    <text evidence="2">The sequence shown here is derived from an EMBL/GenBank/DDBJ whole genome shotgun (WGS) entry which is preliminary data.</text>
</comment>
<protein>
    <submittedName>
        <fullName evidence="2">DNA-binding transcriptional ArsR family regulator</fullName>
    </submittedName>
</protein>
<name>A0A543B3C3_9ACTN</name>
<organism evidence="2 3">
    <name type="scientific">Stackebrandtia endophytica</name>
    <dbReference type="NCBI Taxonomy" id="1496996"/>
    <lineage>
        <taxon>Bacteria</taxon>
        <taxon>Bacillati</taxon>
        <taxon>Actinomycetota</taxon>
        <taxon>Actinomycetes</taxon>
        <taxon>Glycomycetales</taxon>
        <taxon>Glycomycetaceae</taxon>
        <taxon>Stackebrandtia</taxon>
    </lineage>
</organism>
<dbReference type="GO" id="GO:0032791">
    <property type="term" value="F:lead ion binding"/>
    <property type="evidence" value="ECO:0007669"/>
    <property type="project" value="TreeGrafter"/>
</dbReference>
<keyword evidence="2" id="KW-0238">DNA-binding</keyword>
<dbReference type="PRINTS" id="PR00778">
    <property type="entry name" value="HTHARSR"/>
</dbReference>
<dbReference type="RefSeq" id="WP_142044572.1">
    <property type="nucleotide sequence ID" value="NZ_JBHTGS010000002.1"/>
</dbReference>
<dbReference type="Pfam" id="PF12840">
    <property type="entry name" value="HTH_20"/>
    <property type="match status" value="1"/>
</dbReference>
<dbReference type="OrthoDB" id="3232131at2"/>
<dbReference type="InterPro" id="IPR036388">
    <property type="entry name" value="WH-like_DNA-bd_sf"/>
</dbReference>
<sequence length="239" mass="25954">MTQETEAAALSDFASLLADQTRAAMCLALLDGRAWTAGELAKHAGVAASTATEHLNKLIAAGIATERRQGRHRYVMLAGPQMAELIESLSARLRPNTPRVTGLRAGTANEALARGRTCYDHFAGRLGITIADAMIDRFLIDIGGGFSLTTKGYDWFEGALDVDTATWRQSRRDLIRECLDWTERRSHVAGVAGAEICRTFLKHGWVRRIGSGRAVRLTPSGRQAVSDLLEIDPDAHGLS</sequence>
<dbReference type="PANTHER" id="PTHR39168:SF1">
    <property type="entry name" value="TRANSCRIPTIONAL REGULATORY PROTEIN"/>
    <property type="match status" value="1"/>
</dbReference>
<dbReference type="AlphaFoldDB" id="A0A543B3C3"/>
<dbReference type="PROSITE" id="PS50987">
    <property type="entry name" value="HTH_ARSR_2"/>
    <property type="match status" value="1"/>
</dbReference>
<dbReference type="Proteomes" id="UP000317043">
    <property type="component" value="Unassembled WGS sequence"/>
</dbReference>
<keyword evidence="3" id="KW-1185">Reference proteome</keyword>
<dbReference type="InParanoid" id="A0A543B3C3"/>
<dbReference type="InterPro" id="IPR011991">
    <property type="entry name" value="ArsR-like_HTH"/>
</dbReference>